<dbReference type="STRING" id="1005944.SAMN05192576_0468"/>
<feature type="transmembrane region" description="Helical" evidence="8">
    <location>
        <begin position="131"/>
        <end position="161"/>
    </location>
</feature>
<accession>A0A1G9UL67</accession>
<comment type="similarity">
    <text evidence="2">Belongs to the binding-protein-dependent transport system permease family. FecCD subfamily.</text>
</comment>
<organism evidence="9 10">
    <name type="scientific">Nocardioides szechwanensis</name>
    <dbReference type="NCBI Taxonomy" id="1005944"/>
    <lineage>
        <taxon>Bacteria</taxon>
        <taxon>Bacillati</taxon>
        <taxon>Actinomycetota</taxon>
        <taxon>Actinomycetes</taxon>
        <taxon>Propionibacteriales</taxon>
        <taxon>Nocardioidaceae</taxon>
        <taxon>Nocardioides</taxon>
    </lineage>
</organism>
<dbReference type="GO" id="GO:0033214">
    <property type="term" value="P:siderophore-iron import into cell"/>
    <property type="evidence" value="ECO:0007669"/>
    <property type="project" value="TreeGrafter"/>
</dbReference>
<evidence type="ECO:0000256" key="7">
    <source>
        <dbReference type="ARBA" id="ARBA00023136"/>
    </source>
</evidence>
<sequence>MSALLVPDAERDTTPADVARAGLRTTRLRRRARTFATTLTLVVVAAAVAVTALMLGDYPLSATDVVRALVGLDDGPARIVVFDFRLPRVVLGILVGVAFGLAGALFQSVLRNTLASPDVIGVSQGASAGAVGALLLAGVTGFWVSVAAFAGGAAVGLLLYAVSWRGGMTGYRFVLSGIGVAYVCTSVVGYLLTRSDVQEAQAALLWMTGSVAQADWPLVTTLAVALAALVPLVVLVARGLDLLLLGDEQSAGLGLRPELTRAAVIALGVALACAATAAAGPVAFVALIAAPVARRLLGDGSLALVQSALVGVVLVTGADLVAQHLLPALLPVEFSVPVGVVTGAIGGPYLIWLMAAGRTCTS</sequence>
<evidence type="ECO:0000313" key="9">
    <source>
        <dbReference type="EMBL" id="SDM60662.1"/>
    </source>
</evidence>
<dbReference type="Gene3D" id="1.10.3470.10">
    <property type="entry name" value="ABC transporter involved in vitamin B12 uptake, BtuC"/>
    <property type="match status" value="1"/>
</dbReference>
<feature type="transmembrane region" description="Helical" evidence="8">
    <location>
        <begin position="173"/>
        <end position="193"/>
    </location>
</feature>
<evidence type="ECO:0000256" key="8">
    <source>
        <dbReference type="SAM" id="Phobius"/>
    </source>
</evidence>
<dbReference type="RefSeq" id="WP_091021542.1">
    <property type="nucleotide sequence ID" value="NZ_BKAE01000005.1"/>
</dbReference>
<evidence type="ECO:0000256" key="2">
    <source>
        <dbReference type="ARBA" id="ARBA00007935"/>
    </source>
</evidence>
<feature type="transmembrane region" description="Helical" evidence="8">
    <location>
        <begin position="89"/>
        <end position="110"/>
    </location>
</feature>
<keyword evidence="7 8" id="KW-0472">Membrane</keyword>
<dbReference type="CDD" id="cd06550">
    <property type="entry name" value="TM_ABC_iron-siderophores_like"/>
    <property type="match status" value="1"/>
</dbReference>
<evidence type="ECO:0000256" key="3">
    <source>
        <dbReference type="ARBA" id="ARBA00022448"/>
    </source>
</evidence>
<evidence type="ECO:0000256" key="5">
    <source>
        <dbReference type="ARBA" id="ARBA00022692"/>
    </source>
</evidence>
<reference evidence="9 10" key="1">
    <citation type="submission" date="2016-10" db="EMBL/GenBank/DDBJ databases">
        <authorList>
            <person name="de Groot N.N."/>
        </authorList>
    </citation>
    <scope>NUCLEOTIDE SEQUENCE [LARGE SCALE GENOMIC DNA]</scope>
    <source>
        <strain evidence="9 10">CGMCC 1.11147</strain>
    </source>
</reference>
<dbReference type="PANTHER" id="PTHR30472">
    <property type="entry name" value="FERRIC ENTEROBACTIN TRANSPORT SYSTEM PERMEASE PROTEIN"/>
    <property type="match status" value="1"/>
</dbReference>
<dbReference type="GO" id="GO:0022857">
    <property type="term" value="F:transmembrane transporter activity"/>
    <property type="evidence" value="ECO:0007669"/>
    <property type="project" value="InterPro"/>
</dbReference>
<evidence type="ECO:0000313" key="10">
    <source>
        <dbReference type="Proteomes" id="UP000199004"/>
    </source>
</evidence>
<evidence type="ECO:0000256" key="4">
    <source>
        <dbReference type="ARBA" id="ARBA00022475"/>
    </source>
</evidence>
<evidence type="ECO:0000256" key="6">
    <source>
        <dbReference type="ARBA" id="ARBA00022989"/>
    </source>
</evidence>
<feature type="transmembrane region" description="Helical" evidence="8">
    <location>
        <begin position="302"/>
        <end position="322"/>
    </location>
</feature>
<keyword evidence="3" id="KW-0813">Transport</keyword>
<keyword evidence="6 8" id="KW-1133">Transmembrane helix</keyword>
<feature type="transmembrane region" description="Helical" evidence="8">
    <location>
        <begin position="262"/>
        <end position="290"/>
    </location>
</feature>
<protein>
    <submittedName>
        <fullName evidence="9">Iron complex transport system permease protein</fullName>
    </submittedName>
</protein>
<dbReference type="Pfam" id="PF01032">
    <property type="entry name" value="FecCD"/>
    <property type="match status" value="1"/>
</dbReference>
<feature type="transmembrane region" description="Helical" evidence="8">
    <location>
        <begin position="214"/>
        <end position="237"/>
    </location>
</feature>
<comment type="subcellular location">
    <subcellularLocation>
        <location evidence="1">Cell membrane</location>
        <topology evidence="1">Multi-pass membrane protein</topology>
    </subcellularLocation>
</comment>
<keyword evidence="4" id="KW-1003">Cell membrane</keyword>
<dbReference type="InterPro" id="IPR037294">
    <property type="entry name" value="ABC_BtuC-like"/>
</dbReference>
<gene>
    <name evidence="9" type="ORF">SAMN05192576_0468</name>
</gene>
<evidence type="ECO:0000256" key="1">
    <source>
        <dbReference type="ARBA" id="ARBA00004651"/>
    </source>
</evidence>
<dbReference type="EMBL" id="FNIC01000001">
    <property type="protein sequence ID" value="SDM60662.1"/>
    <property type="molecule type" value="Genomic_DNA"/>
</dbReference>
<dbReference type="OrthoDB" id="4455417at2"/>
<name>A0A1G9UL67_9ACTN</name>
<dbReference type="InterPro" id="IPR000522">
    <property type="entry name" value="ABC_transptr_permease_BtuC"/>
</dbReference>
<keyword evidence="10" id="KW-1185">Reference proteome</keyword>
<dbReference type="GO" id="GO:0005886">
    <property type="term" value="C:plasma membrane"/>
    <property type="evidence" value="ECO:0007669"/>
    <property type="project" value="UniProtKB-SubCell"/>
</dbReference>
<dbReference type="AlphaFoldDB" id="A0A1G9UL67"/>
<proteinExistence type="inferred from homology"/>
<feature type="transmembrane region" description="Helical" evidence="8">
    <location>
        <begin position="34"/>
        <end position="55"/>
    </location>
</feature>
<keyword evidence="5 8" id="KW-0812">Transmembrane</keyword>
<dbReference type="SUPFAM" id="SSF81345">
    <property type="entry name" value="ABC transporter involved in vitamin B12 uptake, BtuC"/>
    <property type="match status" value="1"/>
</dbReference>
<dbReference type="Proteomes" id="UP000199004">
    <property type="component" value="Unassembled WGS sequence"/>
</dbReference>
<dbReference type="PANTHER" id="PTHR30472:SF24">
    <property type="entry name" value="FERRIC ENTEROBACTIN TRANSPORT SYSTEM PERMEASE PROTEIN FEPG"/>
    <property type="match status" value="1"/>
</dbReference>
<feature type="transmembrane region" description="Helical" evidence="8">
    <location>
        <begin position="334"/>
        <end position="355"/>
    </location>
</feature>